<dbReference type="SUPFAM" id="SSF48726">
    <property type="entry name" value="Immunoglobulin"/>
    <property type="match status" value="1"/>
</dbReference>
<keyword evidence="4" id="KW-1185">Reference proteome</keyword>
<reference evidence="3" key="1">
    <citation type="submission" date="2019-06" db="EMBL/GenBank/DDBJ databases">
        <authorList>
            <consortium name="Wellcome Sanger Institute Data Sharing"/>
        </authorList>
    </citation>
    <scope>NUCLEOTIDE SEQUENCE [LARGE SCALE GENOMIC DNA]</scope>
</reference>
<dbReference type="Ensembl" id="ENSMMDT00005008314.1">
    <property type="protein sequence ID" value="ENSMMDP00005008074.1"/>
    <property type="gene ID" value="ENSMMDG00005004476.1"/>
</dbReference>
<sequence>MQKRFLLCPGYYVKVLITLTLKLSVISPNITLYSVWEGQFGSSSVTLICTLSGFFPDQLTVQWQLGNETVTANGTDISEKLYVEFHKAPGPHSVTKSYLVPSDYQKKDTTFTCKVNQGFSKQWESNSTGNIFGG</sequence>
<dbReference type="InterPro" id="IPR036179">
    <property type="entry name" value="Ig-like_dom_sf"/>
</dbReference>
<dbReference type="InterPro" id="IPR013783">
    <property type="entry name" value="Ig-like_fold"/>
</dbReference>
<reference evidence="3" key="3">
    <citation type="submission" date="2025-09" db="UniProtKB">
        <authorList>
            <consortium name="Ensembl"/>
        </authorList>
    </citation>
    <scope>IDENTIFICATION</scope>
</reference>
<feature type="domain" description="Ig-like" evidence="2">
    <location>
        <begin position="28"/>
        <end position="129"/>
    </location>
</feature>
<evidence type="ECO:0000313" key="3">
    <source>
        <dbReference type="Ensembl" id="ENSMMDP00005008074.1"/>
    </source>
</evidence>
<dbReference type="Pfam" id="PF07654">
    <property type="entry name" value="C1-set"/>
    <property type="match status" value="1"/>
</dbReference>
<keyword evidence="1" id="KW-0393">Immunoglobulin domain</keyword>
<dbReference type="Proteomes" id="UP000472263">
    <property type="component" value="Chromosome 8"/>
</dbReference>
<evidence type="ECO:0000313" key="4">
    <source>
        <dbReference type="Proteomes" id="UP000472263"/>
    </source>
</evidence>
<dbReference type="InterPro" id="IPR003597">
    <property type="entry name" value="Ig_C1-set"/>
</dbReference>
<dbReference type="SMART" id="SM00407">
    <property type="entry name" value="IGc1"/>
    <property type="match status" value="1"/>
</dbReference>
<evidence type="ECO:0000259" key="2">
    <source>
        <dbReference type="PROSITE" id="PS50835"/>
    </source>
</evidence>
<organism evidence="3 4">
    <name type="scientific">Myripristis murdjan</name>
    <name type="common">pinecone soldierfish</name>
    <dbReference type="NCBI Taxonomy" id="586833"/>
    <lineage>
        <taxon>Eukaryota</taxon>
        <taxon>Metazoa</taxon>
        <taxon>Chordata</taxon>
        <taxon>Craniata</taxon>
        <taxon>Vertebrata</taxon>
        <taxon>Euteleostomi</taxon>
        <taxon>Actinopterygii</taxon>
        <taxon>Neopterygii</taxon>
        <taxon>Teleostei</taxon>
        <taxon>Neoteleostei</taxon>
        <taxon>Acanthomorphata</taxon>
        <taxon>Holocentriformes</taxon>
        <taxon>Holocentridae</taxon>
        <taxon>Myripristis</taxon>
    </lineage>
</organism>
<dbReference type="Gene3D" id="2.60.40.10">
    <property type="entry name" value="Immunoglobulins"/>
    <property type="match status" value="1"/>
</dbReference>
<dbReference type="GeneTree" id="ENSGT00970000196910"/>
<dbReference type="AlphaFoldDB" id="A0A667X694"/>
<dbReference type="CDD" id="cd00098">
    <property type="entry name" value="IgC1"/>
    <property type="match status" value="1"/>
</dbReference>
<reference evidence="3" key="2">
    <citation type="submission" date="2025-08" db="UniProtKB">
        <authorList>
            <consortium name="Ensembl"/>
        </authorList>
    </citation>
    <scope>IDENTIFICATION</scope>
</reference>
<dbReference type="PANTHER" id="PTHR23411">
    <property type="entry name" value="TAPASIN"/>
    <property type="match status" value="1"/>
</dbReference>
<accession>A0A667X694</accession>
<dbReference type="InterPro" id="IPR050380">
    <property type="entry name" value="Immune_Resp_Modulators"/>
</dbReference>
<protein>
    <recommendedName>
        <fullName evidence="2">Ig-like domain-containing protein</fullName>
    </recommendedName>
</protein>
<evidence type="ECO:0000256" key="1">
    <source>
        <dbReference type="ARBA" id="ARBA00023319"/>
    </source>
</evidence>
<dbReference type="InParanoid" id="A0A667X694"/>
<dbReference type="PROSITE" id="PS50835">
    <property type="entry name" value="IG_LIKE"/>
    <property type="match status" value="1"/>
</dbReference>
<name>A0A667X694_9TELE</name>
<dbReference type="InterPro" id="IPR007110">
    <property type="entry name" value="Ig-like_dom"/>
</dbReference>
<proteinExistence type="predicted"/>